<dbReference type="EMBL" id="HACA01019817">
    <property type="protein sequence ID" value="CDW37178.1"/>
    <property type="molecule type" value="Transcribed_RNA"/>
</dbReference>
<name>A0A0K2UG20_LEPSM</name>
<accession>A0A0K2UG20</accession>
<proteinExistence type="predicted"/>
<sequence length="82" mass="9317">MTDLDKKKAINKKTRLCHSKLLLNDLTHNGNRVISSVMKRSSLWILLLTNKIIDIKPSINPVKAGSQKRNPFPNLLDRLIAD</sequence>
<dbReference type="AlphaFoldDB" id="A0A0K2UG20"/>
<evidence type="ECO:0000313" key="1">
    <source>
        <dbReference type="EMBL" id="CDW37178.1"/>
    </source>
</evidence>
<reference evidence="1" key="1">
    <citation type="submission" date="2014-05" db="EMBL/GenBank/DDBJ databases">
        <authorList>
            <person name="Chronopoulou M."/>
        </authorList>
    </citation>
    <scope>NUCLEOTIDE SEQUENCE</scope>
    <source>
        <tissue evidence="1">Whole organism</tissue>
    </source>
</reference>
<organism evidence="1">
    <name type="scientific">Lepeophtheirus salmonis</name>
    <name type="common">Salmon louse</name>
    <name type="synonym">Caligus salmonis</name>
    <dbReference type="NCBI Taxonomy" id="72036"/>
    <lineage>
        <taxon>Eukaryota</taxon>
        <taxon>Metazoa</taxon>
        <taxon>Ecdysozoa</taxon>
        <taxon>Arthropoda</taxon>
        <taxon>Crustacea</taxon>
        <taxon>Multicrustacea</taxon>
        <taxon>Hexanauplia</taxon>
        <taxon>Copepoda</taxon>
        <taxon>Siphonostomatoida</taxon>
        <taxon>Caligidae</taxon>
        <taxon>Lepeophtheirus</taxon>
    </lineage>
</organism>
<protein>
    <submittedName>
        <fullName evidence="1">Uncharacterized protein</fullName>
    </submittedName>
</protein>